<organism evidence="3">
    <name type="scientific">Clostridioides difficile</name>
    <name type="common">Peptoclostridium difficile</name>
    <dbReference type="NCBI Taxonomy" id="1496"/>
    <lineage>
        <taxon>Bacteria</taxon>
        <taxon>Bacillati</taxon>
        <taxon>Bacillota</taxon>
        <taxon>Clostridia</taxon>
        <taxon>Peptostreptococcales</taxon>
        <taxon>Peptostreptococcaceae</taxon>
        <taxon>Clostridioides</taxon>
    </lineage>
</organism>
<accession>A0A031WDH3</accession>
<proteinExistence type="predicted"/>
<sequence>MINRLKNNTKIKIISFLSAIALWMYVMAVVDPEETKGFEDIPVSISNMSDLKDKNLVIYPDEKLTADVYIKGSLSKVQSVKKEDIHVYGTIEDPIQGQKEVYLKANIPQGVTLEFKHDVLVVNLEKNIKEKRDIKVEVSGNSKRNINKIELSKEFVDVSGPRTLVKEVKSVRANLDVGNETDDFSKKLQLIPLNSDGTKVEGVTLSSSFVTAKIELLKEKIVPIRVSLNDNKDNDVLKNYKLSKEQVTIKGKKDDIDKISYIKTKPIDLADLANGEEKEVSLEIPEGITLEDSSITIKLNDTKQLSAEFLYNAGDIELRNIPTNMDNPNVISDVDIKVVVESTEDLSKLNKKDISLYIDLSQGPEEDSKYKIKYETTYQFKKINIEPNIVEVE</sequence>
<dbReference type="EMBL" id="LK932465">
    <property type="protein sequence ID" value="CDS82921.1"/>
    <property type="molecule type" value="Genomic_DNA"/>
</dbReference>
<dbReference type="InterPro" id="IPR053154">
    <property type="entry name" value="c-di-AMP_regulator"/>
</dbReference>
<reference evidence="3" key="1">
    <citation type="submission" date="2014-07" db="EMBL/GenBank/DDBJ databases">
        <authorList>
            <person name="Monot Marc"/>
        </authorList>
    </citation>
    <scope>NUCLEOTIDE SEQUENCE</scope>
    <source>
        <strain evidence="3">7032989</strain>
        <strain evidence="2">7032994</strain>
    </source>
</reference>
<dbReference type="RefSeq" id="WP_003434390.1">
    <property type="nucleotide sequence ID" value="NZ_BBYB01000020.1"/>
</dbReference>
<dbReference type="Gene3D" id="2.170.120.30">
    <property type="match status" value="2"/>
</dbReference>
<dbReference type="PANTHER" id="PTHR37804:SF1">
    <property type="entry name" value="CDAA REGULATORY PROTEIN CDAR"/>
    <property type="match status" value="1"/>
</dbReference>
<dbReference type="PANTHER" id="PTHR37804">
    <property type="entry name" value="CDAA REGULATORY PROTEIN CDAR"/>
    <property type="match status" value="1"/>
</dbReference>
<name>A0A031WDH3_CLODI</name>
<dbReference type="Gene3D" id="2.170.120.40">
    <property type="entry name" value="YbbR-like domain"/>
    <property type="match status" value="2"/>
</dbReference>
<dbReference type="InterPro" id="IPR012505">
    <property type="entry name" value="YbbR"/>
</dbReference>
<dbReference type="EMBL" id="LK932347">
    <property type="protein sequence ID" value="CDS83058.1"/>
    <property type="molecule type" value="Genomic_DNA"/>
</dbReference>
<gene>
    <name evidence="3" type="ORF">BN1095_210002</name>
    <name evidence="1" type="ORF">BN1096_160002</name>
    <name evidence="2" type="ORF">BN1097_140002</name>
</gene>
<evidence type="ECO:0000313" key="1">
    <source>
        <dbReference type="EMBL" id="CDS82921.1"/>
    </source>
</evidence>
<dbReference type="EMBL" id="LK932861">
    <property type="protein sequence ID" value="CDS96846.1"/>
    <property type="molecule type" value="Genomic_DNA"/>
</dbReference>
<evidence type="ECO:0000313" key="3">
    <source>
        <dbReference type="EMBL" id="CDS96846.1"/>
    </source>
</evidence>
<evidence type="ECO:0000313" key="2">
    <source>
        <dbReference type="EMBL" id="CDS83058.1"/>
    </source>
</evidence>
<dbReference type="Pfam" id="PF07949">
    <property type="entry name" value="YbbR"/>
    <property type="match status" value="2"/>
</dbReference>
<dbReference type="AlphaFoldDB" id="A0A031WDH3"/>
<protein>
    <submittedName>
        <fullName evidence="2">YbbR-like protein</fullName>
    </submittedName>
</protein>